<sequence length="434" mass="47322">MSDYPPQKRYFLVDEKKGKVMWLQVGKTIIGRGPSHGLGGAALFCIESPLLAVSRVQAIIELVSNGDAWLQDCGSTNGTFLSVNAGLGIRLKPQRVYQLTPGNHIVFGDVRTLFVDESFPLCREYVRKLEVTGGTASLQSTECGLSSGANDDAPTDTHVDLQGSLFSSDKDVVSLSCRVPEIKLEEKCIVLSQKSHGSCASNMSYDAQHSPSLTQGSVAAMRKRNRNSSEAASQRTATPKLRNEAKIAAKPVTDVNEDRLSAAAQRIRRLCFSGMDDEMKCRSVKAAHRLGYTTVEDIKDADALIVGQPVSRTPKLIIAVGCGIPVLVDTFLKKKKVVKLKPYIPSFEHGIHFYSSEMLCDVIFRSDNKPLLVGRMFCLKDIPMCARDVPRYIIEGCGGTVSRSRGSNTVNLTEAALDKLYDGVLRGDISKSSE</sequence>
<gene>
    <name evidence="4" type="ORF">TVY486_0400210</name>
</gene>
<dbReference type="InterPro" id="IPR036420">
    <property type="entry name" value="BRCT_dom_sf"/>
</dbReference>
<feature type="domain" description="FHA" evidence="3">
    <location>
        <begin position="28"/>
        <end position="82"/>
    </location>
</feature>
<reference evidence="4" key="1">
    <citation type="journal article" date="2012" name="Proc. Natl. Acad. Sci. U.S.A.">
        <title>Antigenic diversity is generated by distinct evolutionary mechanisms in African trypanosome species.</title>
        <authorList>
            <person name="Jackson A.P."/>
            <person name="Berry A."/>
            <person name="Aslett M."/>
            <person name="Allison H.C."/>
            <person name="Burton P."/>
            <person name="Vavrova-Anderson J."/>
            <person name="Brown R."/>
            <person name="Browne H."/>
            <person name="Corton N."/>
            <person name="Hauser H."/>
            <person name="Gamble J."/>
            <person name="Gilderthorp R."/>
            <person name="Marcello L."/>
            <person name="McQuillan J."/>
            <person name="Otto T.D."/>
            <person name="Quail M.A."/>
            <person name="Sanders M.J."/>
            <person name="van Tonder A."/>
            <person name="Ginger M.L."/>
            <person name="Field M.C."/>
            <person name="Barry J.D."/>
            <person name="Hertz-Fowler C."/>
            <person name="Berriman M."/>
        </authorList>
    </citation>
    <scope>NUCLEOTIDE SEQUENCE</scope>
    <source>
        <strain evidence="4">Y486</strain>
    </source>
</reference>
<evidence type="ECO:0000256" key="1">
    <source>
        <dbReference type="ARBA" id="ARBA00004286"/>
    </source>
</evidence>
<dbReference type="PROSITE" id="PS50006">
    <property type="entry name" value="FHA_DOMAIN"/>
    <property type="match status" value="1"/>
</dbReference>
<evidence type="ECO:0000256" key="2">
    <source>
        <dbReference type="ARBA" id="ARBA00022454"/>
    </source>
</evidence>
<dbReference type="SMART" id="SM00240">
    <property type="entry name" value="FHA"/>
    <property type="match status" value="1"/>
</dbReference>
<dbReference type="PANTHER" id="PTHR23308">
    <property type="entry name" value="NUCLEAR INHIBITOR OF PROTEIN PHOSPHATASE-1"/>
    <property type="match status" value="1"/>
</dbReference>
<dbReference type="InterPro" id="IPR000253">
    <property type="entry name" value="FHA_dom"/>
</dbReference>
<accession>G0TTS6</accession>
<dbReference type="AlphaFoldDB" id="G0TTS6"/>
<dbReference type="Pfam" id="PF00498">
    <property type="entry name" value="FHA"/>
    <property type="match status" value="1"/>
</dbReference>
<dbReference type="Gene3D" id="2.60.200.20">
    <property type="match status" value="1"/>
</dbReference>
<comment type="subcellular location">
    <subcellularLocation>
        <location evidence="1">Chromosome</location>
    </subcellularLocation>
</comment>
<dbReference type="InterPro" id="IPR050923">
    <property type="entry name" value="Cell_Proc_Reg/RNA_Proc"/>
</dbReference>
<dbReference type="SUPFAM" id="SSF52113">
    <property type="entry name" value="BRCT domain"/>
    <property type="match status" value="1"/>
</dbReference>
<protein>
    <recommendedName>
        <fullName evidence="3">FHA domain-containing protein</fullName>
    </recommendedName>
</protein>
<dbReference type="CDD" id="cd22665">
    <property type="entry name" value="FHA_MDC1"/>
    <property type="match status" value="1"/>
</dbReference>
<name>G0TTS6_TRYVY</name>
<organism evidence="4">
    <name type="scientific">Trypanosoma vivax (strain Y486)</name>
    <dbReference type="NCBI Taxonomy" id="1055687"/>
    <lineage>
        <taxon>Eukaryota</taxon>
        <taxon>Discoba</taxon>
        <taxon>Euglenozoa</taxon>
        <taxon>Kinetoplastea</taxon>
        <taxon>Metakinetoplastina</taxon>
        <taxon>Trypanosomatida</taxon>
        <taxon>Trypanosomatidae</taxon>
        <taxon>Trypanosoma</taxon>
        <taxon>Duttonella</taxon>
    </lineage>
</organism>
<dbReference type="OMA" id="YICNDQA"/>
<dbReference type="GO" id="GO:0005694">
    <property type="term" value="C:chromosome"/>
    <property type="evidence" value="ECO:0007669"/>
    <property type="project" value="UniProtKB-SubCell"/>
</dbReference>
<dbReference type="VEuPathDB" id="TriTrypDB:TvY486_0400210"/>
<dbReference type="EMBL" id="HE573020">
    <property type="protein sequence ID" value="CCC47357.1"/>
    <property type="molecule type" value="Genomic_DNA"/>
</dbReference>
<dbReference type="InterPro" id="IPR008984">
    <property type="entry name" value="SMAD_FHA_dom_sf"/>
</dbReference>
<evidence type="ECO:0000259" key="3">
    <source>
        <dbReference type="PROSITE" id="PS50006"/>
    </source>
</evidence>
<dbReference type="SUPFAM" id="SSF49879">
    <property type="entry name" value="SMAD/FHA domain"/>
    <property type="match status" value="1"/>
</dbReference>
<proteinExistence type="predicted"/>
<dbReference type="Gene3D" id="3.40.50.10190">
    <property type="entry name" value="BRCT domain"/>
    <property type="match status" value="1"/>
</dbReference>
<keyword evidence="2" id="KW-0158">Chromosome</keyword>
<evidence type="ECO:0000313" key="4">
    <source>
        <dbReference type="EMBL" id="CCC47357.1"/>
    </source>
</evidence>